<feature type="region of interest" description="Disordered" evidence="1">
    <location>
        <begin position="158"/>
        <end position="301"/>
    </location>
</feature>
<feature type="region of interest" description="Disordered" evidence="1">
    <location>
        <begin position="400"/>
        <end position="427"/>
    </location>
</feature>
<dbReference type="PaxDb" id="55529-EKX31719"/>
<dbReference type="GeneID" id="17288443"/>
<evidence type="ECO:0000256" key="1">
    <source>
        <dbReference type="SAM" id="MobiDB-lite"/>
    </source>
</evidence>
<evidence type="ECO:0000313" key="5">
    <source>
        <dbReference type="Proteomes" id="UP000011087"/>
    </source>
</evidence>
<dbReference type="KEGG" id="gtt:GUITHDRAFT_149116"/>
<reference evidence="3 5" key="1">
    <citation type="journal article" date="2012" name="Nature">
        <title>Algal genomes reveal evolutionary mosaicism and the fate of nucleomorphs.</title>
        <authorList>
            <consortium name="DOE Joint Genome Institute"/>
            <person name="Curtis B.A."/>
            <person name="Tanifuji G."/>
            <person name="Burki F."/>
            <person name="Gruber A."/>
            <person name="Irimia M."/>
            <person name="Maruyama S."/>
            <person name="Arias M.C."/>
            <person name="Ball S.G."/>
            <person name="Gile G.H."/>
            <person name="Hirakawa Y."/>
            <person name="Hopkins J.F."/>
            <person name="Kuo A."/>
            <person name="Rensing S.A."/>
            <person name="Schmutz J."/>
            <person name="Symeonidi A."/>
            <person name="Elias M."/>
            <person name="Eveleigh R.J."/>
            <person name="Herman E.K."/>
            <person name="Klute M.J."/>
            <person name="Nakayama T."/>
            <person name="Obornik M."/>
            <person name="Reyes-Prieto A."/>
            <person name="Armbrust E.V."/>
            <person name="Aves S.J."/>
            <person name="Beiko R.G."/>
            <person name="Coutinho P."/>
            <person name="Dacks J.B."/>
            <person name="Durnford D.G."/>
            <person name="Fast N.M."/>
            <person name="Green B.R."/>
            <person name="Grisdale C.J."/>
            <person name="Hempel F."/>
            <person name="Henrissat B."/>
            <person name="Hoppner M.P."/>
            <person name="Ishida K."/>
            <person name="Kim E."/>
            <person name="Koreny L."/>
            <person name="Kroth P.G."/>
            <person name="Liu Y."/>
            <person name="Malik S.B."/>
            <person name="Maier U.G."/>
            <person name="McRose D."/>
            <person name="Mock T."/>
            <person name="Neilson J.A."/>
            <person name="Onodera N.T."/>
            <person name="Poole A.M."/>
            <person name="Pritham E.J."/>
            <person name="Richards T.A."/>
            <person name="Rocap G."/>
            <person name="Roy S.W."/>
            <person name="Sarai C."/>
            <person name="Schaack S."/>
            <person name="Shirato S."/>
            <person name="Slamovits C.H."/>
            <person name="Spencer D.F."/>
            <person name="Suzuki S."/>
            <person name="Worden A.Z."/>
            <person name="Zauner S."/>
            <person name="Barry K."/>
            <person name="Bell C."/>
            <person name="Bharti A.K."/>
            <person name="Crow J.A."/>
            <person name="Grimwood J."/>
            <person name="Kramer R."/>
            <person name="Lindquist E."/>
            <person name="Lucas S."/>
            <person name="Salamov A."/>
            <person name="McFadden G.I."/>
            <person name="Lane C.E."/>
            <person name="Keeling P.J."/>
            <person name="Gray M.W."/>
            <person name="Grigoriev I.V."/>
            <person name="Archibald J.M."/>
        </authorList>
    </citation>
    <scope>NUCLEOTIDE SEQUENCE</scope>
    <source>
        <strain evidence="3 5">CCMP2712</strain>
    </source>
</reference>
<name>L1I772_GUITC</name>
<evidence type="ECO:0000313" key="3">
    <source>
        <dbReference type="EMBL" id="EKX31719.1"/>
    </source>
</evidence>
<dbReference type="EnsemblProtists" id="EKX31719">
    <property type="protein sequence ID" value="EKX31719"/>
    <property type="gene ID" value="GUITHDRAFT_149116"/>
</dbReference>
<keyword evidence="2" id="KW-0732">Signal</keyword>
<keyword evidence="5" id="KW-1185">Reference proteome</keyword>
<evidence type="ECO:0000313" key="4">
    <source>
        <dbReference type="EnsemblProtists" id="EKX31719"/>
    </source>
</evidence>
<dbReference type="Proteomes" id="UP000011087">
    <property type="component" value="Unassembled WGS sequence"/>
</dbReference>
<feature type="signal peptide" evidence="2">
    <location>
        <begin position="1"/>
        <end position="19"/>
    </location>
</feature>
<feature type="chain" id="PRO_5008769685" evidence="2">
    <location>
        <begin position="20"/>
        <end position="513"/>
    </location>
</feature>
<dbReference type="RefSeq" id="XP_005818699.1">
    <property type="nucleotide sequence ID" value="XM_005818642.1"/>
</dbReference>
<dbReference type="HOGENOM" id="CLU_531523_0_0_1"/>
<organism evidence="3">
    <name type="scientific">Guillardia theta (strain CCMP2712)</name>
    <name type="common">Cryptophyte</name>
    <dbReference type="NCBI Taxonomy" id="905079"/>
    <lineage>
        <taxon>Eukaryota</taxon>
        <taxon>Cryptophyceae</taxon>
        <taxon>Pyrenomonadales</taxon>
        <taxon>Geminigeraceae</taxon>
        <taxon>Guillardia</taxon>
    </lineage>
</organism>
<evidence type="ECO:0000256" key="2">
    <source>
        <dbReference type="SAM" id="SignalP"/>
    </source>
</evidence>
<reference evidence="4" key="3">
    <citation type="submission" date="2016-03" db="UniProtKB">
        <authorList>
            <consortium name="EnsemblProtists"/>
        </authorList>
    </citation>
    <scope>IDENTIFICATION</scope>
</reference>
<feature type="compositionally biased region" description="Basic and acidic residues" evidence="1">
    <location>
        <begin position="409"/>
        <end position="420"/>
    </location>
</feature>
<dbReference type="EMBL" id="JH993243">
    <property type="protein sequence ID" value="EKX31719.1"/>
    <property type="molecule type" value="Genomic_DNA"/>
</dbReference>
<sequence>MLLCSALLCFLIFLHLAVCMTRPFILALIPAPSLWGGNSGDEGKRISHQMAWTIQLRWPGGQATRELEAGGETPVKSLRALCSQVAGICEGELIIKAGYPPRKVSEASSACNEEGGRNAEVSTCSALFSLKMQQELSIEAVGIVNKDSLIVDRQASENKLTEGKQAPKARGEGKKRKQLEPQVLSSQHEQEESNESEVYQTRSGRRTTCTRSPRLLHVDASHLLVTPSERMAQHMKEMKEREEKPTPPRKWEQVGRVDESARLTGEQGAASNPRKRMPGKGQRLDSSLDSPTPQAPARQEPQLPAISILQLTASYSRWEAVASPLLWRWLKTSWADVNETEAAQTAMAAELVSTFEPGKSKNPLRVSLKNARAQQGAIEMAADRIKAVLKGDVNFIEKQVDGMSASGPDRGRKDRDDHRGRGGGGRMSLMGLQVMTFMLRALLQDEDSTTRVNIKPHNMACVSPRVFWNIVRHCKVGPSTSFEAAFASLVPDEKWDVILSRNQVEHQEGKYRF</sequence>
<proteinExistence type="predicted"/>
<reference evidence="5" key="2">
    <citation type="submission" date="2012-11" db="EMBL/GenBank/DDBJ databases">
        <authorList>
            <person name="Kuo A."/>
            <person name="Curtis B.A."/>
            <person name="Tanifuji G."/>
            <person name="Burki F."/>
            <person name="Gruber A."/>
            <person name="Irimia M."/>
            <person name="Maruyama S."/>
            <person name="Arias M.C."/>
            <person name="Ball S.G."/>
            <person name="Gile G.H."/>
            <person name="Hirakawa Y."/>
            <person name="Hopkins J.F."/>
            <person name="Rensing S.A."/>
            <person name="Schmutz J."/>
            <person name="Symeonidi A."/>
            <person name="Elias M."/>
            <person name="Eveleigh R.J."/>
            <person name="Herman E.K."/>
            <person name="Klute M.J."/>
            <person name="Nakayama T."/>
            <person name="Obornik M."/>
            <person name="Reyes-Prieto A."/>
            <person name="Armbrust E.V."/>
            <person name="Aves S.J."/>
            <person name="Beiko R.G."/>
            <person name="Coutinho P."/>
            <person name="Dacks J.B."/>
            <person name="Durnford D.G."/>
            <person name="Fast N.M."/>
            <person name="Green B.R."/>
            <person name="Grisdale C."/>
            <person name="Hempe F."/>
            <person name="Henrissat B."/>
            <person name="Hoppner M.P."/>
            <person name="Ishida K.-I."/>
            <person name="Kim E."/>
            <person name="Koreny L."/>
            <person name="Kroth P.G."/>
            <person name="Liu Y."/>
            <person name="Malik S.-B."/>
            <person name="Maier U.G."/>
            <person name="McRose D."/>
            <person name="Mock T."/>
            <person name="Neilson J.A."/>
            <person name="Onodera N.T."/>
            <person name="Poole A.M."/>
            <person name="Pritham E.J."/>
            <person name="Richards T.A."/>
            <person name="Rocap G."/>
            <person name="Roy S.W."/>
            <person name="Sarai C."/>
            <person name="Schaack S."/>
            <person name="Shirato S."/>
            <person name="Slamovits C.H."/>
            <person name="Spencer D.F."/>
            <person name="Suzuki S."/>
            <person name="Worden A.Z."/>
            <person name="Zauner S."/>
            <person name="Barry K."/>
            <person name="Bell C."/>
            <person name="Bharti A.K."/>
            <person name="Crow J.A."/>
            <person name="Grimwood J."/>
            <person name="Kramer R."/>
            <person name="Lindquist E."/>
            <person name="Lucas S."/>
            <person name="Salamov A."/>
            <person name="McFadden G.I."/>
            <person name="Lane C.E."/>
            <person name="Keeling P.J."/>
            <person name="Gray M.W."/>
            <person name="Grigoriev I.V."/>
            <person name="Archibald J.M."/>
        </authorList>
    </citation>
    <scope>NUCLEOTIDE SEQUENCE</scope>
    <source>
        <strain evidence="5">CCMP2712</strain>
    </source>
</reference>
<gene>
    <name evidence="3" type="ORF">GUITHDRAFT_149116</name>
</gene>
<accession>L1I772</accession>
<dbReference type="AlphaFoldDB" id="L1I772"/>
<feature type="compositionally biased region" description="Basic and acidic residues" evidence="1">
    <location>
        <begin position="231"/>
        <end position="261"/>
    </location>
</feature>
<protein>
    <submittedName>
        <fullName evidence="3 4">Uncharacterized protein</fullName>
    </submittedName>
</protein>